<feature type="transmembrane region" description="Helical" evidence="7">
    <location>
        <begin position="37"/>
        <end position="55"/>
    </location>
</feature>
<dbReference type="PROSITE" id="PS00146">
    <property type="entry name" value="BETA_LACTAMASE_A"/>
    <property type="match status" value="1"/>
</dbReference>
<keyword evidence="10" id="KW-1185">Reference proteome</keyword>
<sequence length="332" mass="36829">MKPSTLAILSAKAQVNRYLLTVIHSKPTDYTKTNALKFLPIYLVGTFFLFWGSAWSQTNELRQRLQRVAATTQGMLGVGIVDLSNGDTVSVNGQGRFAMQSVYKFHLALAVLSEVDKGKWALEQKIKVTKKDLLPNTWSPLREKYPNGEVELPLREILEYTVAQSDNNGCDILFRLVGGTKVVDKYIKSIGINEVNIVGTEEEMHADDRVQFDNWSTPRSAAKLLAVFHQKKVLSKNSWDFLWNTLVGTTTGPRKLKGVLPQGTIVAHKTGYSGVNKQGVITATNDIGIVQLPNGKRFAIAVFLNNTTLPEAECDRAIAEAAKVAWDYFLGK</sequence>
<dbReference type="SUPFAM" id="SSF56601">
    <property type="entry name" value="beta-lactamase/transpeptidase-like"/>
    <property type="match status" value="1"/>
</dbReference>
<evidence type="ECO:0000313" key="10">
    <source>
        <dbReference type="Proteomes" id="UP000541352"/>
    </source>
</evidence>
<evidence type="ECO:0000256" key="4">
    <source>
        <dbReference type="ARBA" id="ARBA00022801"/>
    </source>
</evidence>
<comment type="similarity">
    <text evidence="2 6">Belongs to the class-A beta-lactamase family.</text>
</comment>
<accession>A0A7W5ZFN4</accession>
<feature type="domain" description="Beta-lactamase class A catalytic" evidence="8">
    <location>
        <begin position="77"/>
        <end position="303"/>
    </location>
</feature>
<dbReference type="GO" id="GO:0030655">
    <property type="term" value="P:beta-lactam antibiotic catabolic process"/>
    <property type="evidence" value="ECO:0007669"/>
    <property type="project" value="InterPro"/>
</dbReference>
<proteinExistence type="inferred from homology"/>
<dbReference type="AlphaFoldDB" id="A0A7W5ZFN4"/>
<organism evidence="9 10">
    <name type="scientific">Runella defluvii</name>
    <dbReference type="NCBI Taxonomy" id="370973"/>
    <lineage>
        <taxon>Bacteria</taxon>
        <taxon>Pseudomonadati</taxon>
        <taxon>Bacteroidota</taxon>
        <taxon>Cytophagia</taxon>
        <taxon>Cytophagales</taxon>
        <taxon>Spirosomataceae</taxon>
        <taxon>Runella</taxon>
    </lineage>
</organism>
<evidence type="ECO:0000256" key="1">
    <source>
        <dbReference type="ARBA" id="ARBA00001526"/>
    </source>
</evidence>
<dbReference type="InterPro" id="IPR045155">
    <property type="entry name" value="Beta-lactam_cat"/>
</dbReference>
<evidence type="ECO:0000259" key="8">
    <source>
        <dbReference type="Pfam" id="PF13354"/>
    </source>
</evidence>
<dbReference type="RefSeq" id="WP_183971124.1">
    <property type="nucleotide sequence ID" value="NZ_JACIBY010000001.1"/>
</dbReference>
<evidence type="ECO:0000256" key="6">
    <source>
        <dbReference type="RuleBase" id="RU361140"/>
    </source>
</evidence>
<dbReference type="NCBIfam" id="NF033103">
    <property type="entry name" value="bla_class_A"/>
    <property type="match status" value="1"/>
</dbReference>
<dbReference type="InterPro" id="IPR012338">
    <property type="entry name" value="Beta-lactam/transpept-like"/>
</dbReference>
<keyword evidence="5 6" id="KW-0046">Antibiotic resistance</keyword>
<protein>
    <recommendedName>
        <fullName evidence="3 6">Beta-lactamase</fullName>
        <ecNumber evidence="3 6">3.5.2.6</ecNumber>
    </recommendedName>
</protein>
<keyword evidence="7" id="KW-0472">Membrane</keyword>
<dbReference type="PANTHER" id="PTHR35333">
    <property type="entry name" value="BETA-LACTAMASE"/>
    <property type="match status" value="1"/>
</dbReference>
<comment type="caution">
    <text evidence="9">The sequence shown here is derived from an EMBL/GenBank/DDBJ whole genome shotgun (WGS) entry which is preliminary data.</text>
</comment>
<evidence type="ECO:0000256" key="2">
    <source>
        <dbReference type="ARBA" id="ARBA00009009"/>
    </source>
</evidence>
<dbReference type="EC" id="3.5.2.6" evidence="3 6"/>
<dbReference type="PRINTS" id="PR00118">
    <property type="entry name" value="BLACTAMASEA"/>
</dbReference>
<evidence type="ECO:0000256" key="3">
    <source>
        <dbReference type="ARBA" id="ARBA00012865"/>
    </source>
</evidence>
<evidence type="ECO:0000256" key="5">
    <source>
        <dbReference type="ARBA" id="ARBA00023251"/>
    </source>
</evidence>
<name>A0A7W5ZFN4_9BACT</name>
<evidence type="ECO:0000256" key="7">
    <source>
        <dbReference type="SAM" id="Phobius"/>
    </source>
</evidence>
<comment type="catalytic activity">
    <reaction evidence="1 6">
        <text>a beta-lactam + H2O = a substituted beta-amino acid</text>
        <dbReference type="Rhea" id="RHEA:20401"/>
        <dbReference type="ChEBI" id="CHEBI:15377"/>
        <dbReference type="ChEBI" id="CHEBI:35627"/>
        <dbReference type="ChEBI" id="CHEBI:140347"/>
        <dbReference type="EC" id="3.5.2.6"/>
    </reaction>
</comment>
<dbReference type="NCBIfam" id="NF012099">
    <property type="entry name" value="SubclassA2"/>
    <property type="match status" value="1"/>
</dbReference>
<dbReference type="GO" id="GO:0008800">
    <property type="term" value="F:beta-lactamase activity"/>
    <property type="evidence" value="ECO:0007669"/>
    <property type="project" value="UniProtKB-UniRule"/>
</dbReference>
<dbReference type="Gene3D" id="3.40.710.10">
    <property type="entry name" value="DD-peptidase/beta-lactamase superfamily"/>
    <property type="match status" value="1"/>
</dbReference>
<gene>
    <name evidence="9" type="ORF">FHS57_000343</name>
</gene>
<dbReference type="InterPro" id="IPR023650">
    <property type="entry name" value="Beta-lactam_class-A_AS"/>
</dbReference>
<evidence type="ECO:0000313" key="9">
    <source>
        <dbReference type="EMBL" id="MBB3836361.1"/>
    </source>
</evidence>
<keyword evidence="4 6" id="KW-0378">Hydrolase</keyword>
<dbReference type="EMBL" id="JACIBY010000001">
    <property type="protein sequence ID" value="MBB3836361.1"/>
    <property type="molecule type" value="Genomic_DNA"/>
</dbReference>
<reference evidence="9 10" key="1">
    <citation type="submission" date="2020-08" db="EMBL/GenBank/DDBJ databases">
        <title>Genomic Encyclopedia of Type Strains, Phase IV (KMG-IV): sequencing the most valuable type-strain genomes for metagenomic binning, comparative biology and taxonomic classification.</title>
        <authorList>
            <person name="Goeker M."/>
        </authorList>
    </citation>
    <scope>NUCLEOTIDE SEQUENCE [LARGE SCALE GENOMIC DNA]</scope>
    <source>
        <strain evidence="9 10">DSM 17976</strain>
    </source>
</reference>
<dbReference type="Proteomes" id="UP000541352">
    <property type="component" value="Unassembled WGS sequence"/>
</dbReference>
<dbReference type="Pfam" id="PF13354">
    <property type="entry name" value="Beta-lactamase2"/>
    <property type="match status" value="1"/>
</dbReference>
<dbReference type="PANTHER" id="PTHR35333:SF3">
    <property type="entry name" value="BETA-LACTAMASE-TYPE TRANSPEPTIDASE FOLD CONTAINING PROTEIN"/>
    <property type="match status" value="1"/>
</dbReference>
<keyword evidence="7" id="KW-0812">Transmembrane</keyword>
<dbReference type="GO" id="GO:0046677">
    <property type="term" value="P:response to antibiotic"/>
    <property type="evidence" value="ECO:0007669"/>
    <property type="project" value="UniProtKB-UniRule"/>
</dbReference>
<dbReference type="InterPro" id="IPR000871">
    <property type="entry name" value="Beta-lactam_class-A"/>
</dbReference>
<keyword evidence="7" id="KW-1133">Transmembrane helix</keyword>